<dbReference type="Proteomes" id="UP001500274">
    <property type="component" value="Unassembled WGS sequence"/>
</dbReference>
<dbReference type="InterPro" id="IPR046930">
    <property type="entry name" value="HTH_60"/>
</dbReference>
<dbReference type="Pfam" id="PF20317">
    <property type="entry name" value="HTH_60"/>
    <property type="match status" value="1"/>
</dbReference>
<accession>A0ABP6BIR8</accession>
<sequence length="62" mass="6700">MLEALTGECGFTLQSISRLTRVPVGEVTTALDDPGMLTAETKYTLALRVSYLINAANQARAR</sequence>
<protein>
    <submittedName>
        <fullName evidence="1">Uncharacterized protein</fullName>
    </submittedName>
</protein>
<evidence type="ECO:0000313" key="1">
    <source>
        <dbReference type="EMBL" id="GAA2573382.1"/>
    </source>
</evidence>
<proteinExistence type="predicted"/>
<evidence type="ECO:0000313" key="2">
    <source>
        <dbReference type="Proteomes" id="UP001500274"/>
    </source>
</evidence>
<dbReference type="EMBL" id="BAAARI010000007">
    <property type="protein sequence ID" value="GAA2573382.1"/>
    <property type="molecule type" value="Genomic_DNA"/>
</dbReference>
<reference evidence="2" key="1">
    <citation type="journal article" date="2019" name="Int. J. Syst. Evol. Microbiol.">
        <title>The Global Catalogue of Microorganisms (GCM) 10K type strain sequencing project: providing services to taxonomists for standard genome sequencing and annotation.</title>
        <authorList>
            <consortium name="The Broad Institute Genomics Platform"/>
            <consortium name="The Broad Institute Genome Sequencing Center for Infectious Disease"/>
            <person name="Wu L."/>
            <person name="Ma J."/>
        </authorList>
    </citation>
    <scope>NUCLEOTIDE SEQUENCE [LARGE SCALE GENOMIC DNA]</scope>
    <source>
        <strain evidence="2">JCM 16365</strain>
    </source>
</reference>
<organism evidence="1 2">
    <name type="scientific">Microbacterium binotii</name>
    <dbReference type="NCBI Taxonomy" id="462710"/>
    <lineage>
        <taxon>Bacteria</taxon>
        <taxon>Bacillati</taxon>
        <taxon>Actinomycetota</taxon>
        <taxon>Actinomycetes</taxon>
        <taxon>Micrococcales</taxon>
        <taxon>Microbacteriaceae</taxon>
        <taxon>Microbacterium</taxon>
    </lineage>
</organism>
<comment type="caution">
    <text evidence="1">The sequence shown here is derived from an EMBL/GenBank/DDBJ whole genome shotgun (WGS) entry which is preliminary data.</text>
</comment>
<gene>
    <name evidence="1" type="ORF">GCM10009862_10340</name>
</gene>
<keyword evidence="2" id="KW-1185">Reference proteome</keyword>
<name>A0ABP6BIR8_9MICO</name>